<evidence type="ECO:0000256" key="5">
    <source>
        <dbReference type="ARBA" id="ARBA00023004"/>
    </source>
</evidence>
<organism evidence="7 8">
    <name type="scientific">Nitzschia inconspicua</name>
    <dbReference type="NCBI Taxonomy" id="303405"/>
    <lineage>
        <taxon>Eukaryota</taxon>
        <taxon>Sar</taxon>
        <taxon>Stramenopiles</taxon>
        <taxon>Ochrophyta</taxon>
        <taxon>Bacillariophyta</taxon>
        <taxon>Bacillariophyceae</taxon>
        <taxon>Bacillariophycidae</taxon>
        <taxon>Bacillariales</taxon>
        <taxon>Bacillariaceae</taxon>
        <taxon>Nitzschia</taxon>
    </lineage>
</organism>
<evidence type="ECO:0000313" key="7">
    <source>
        <dbReference type="EMBL" id="KAG7346990.1"/>
    </source>
</evidence>
<dbReference type="GO" id="GO:0016705">
    <property type="term" value="F:oxidoreductase activity, acting on paired donors, with incorporation or reduction of molecular oxygen"/>
    <property type="evidence" value="ECO:0007669"/>
    <property type="project" value="InterPro"/>
</dbReference>
<dbReference type="PROSITE" id="PS51471">
    <property type="entry name" value="FE2OG_OXY"/>
    <property type="match status" value="1"/>
</dbReference>
<dbReference type="EMBL" id="JAGRRH010000021">
    <property type="protein sequence ID" value="KAG7346990.1"/>
    <property type="molecule type" value="Genomic_DNA"/>
</dbReference>
<protein>
    <recommendedName>
        <fullName evidence="6">Fe2OG dioxygenase domain-containing protein</fullName>
    </recommendedName>
</protein>
<accession>A0A9K3PH41</accession>
<keyword evidence="3" id="KW-0223">Dioxygenase</keyword>
<comment type="caution">
    <text evidence="7">The sequence shown here is derived from an EMBL/GenBank/DDBJ whole genome shotgun (WGS) entry which is preliminary data.</text>
</comment>
<evidence type="ECO:0000313" key="8">
    <source>
        <dbReference type="Proteomes" id="UP000693970"/>
    </source>
</evidence>
<comment type="cofactor">
    <cofactor evidence="1">
        <name>L-ascorbate</name>
        <dbReference type="ChEBI" id="CHEBI:38290"/>
    </cofactor>
</comment>
<dbReference type="AlphaFoldDB" id="A0A9K3PH41"/>
<keyword evidence="8" id="KW-1185">Reference proteome</keyword>
<dbReference type="InterPro" id="IPR005123">
    <property type="entry name" value="Oxoglu/Fe-dep_dioxygenase_dom"/>
</dbReference>
<name>A0A9K3PH41_9STRA</name>
<dbReference type="Proteomes" id="UP000693970">
    <property type="component" value="Unassembled WGS sequence"/>
</dbReference>
<reference evidence="7" key="2">
    <citation type="submission" date="2021-04" db="EMBL/GenBank/DDBJ databases">
        <authorList>
            <person name="Podell S."/>
        </authorList>
    </citation>
    <scope>NUCLEOTIDE SEQUENCE</scope>
    <source>
        <strain evidence="7">Hildebrandi</strain>
    </source>
</reference>
<keyword evidence="5" id="KW-0408">Iron</keyword>
<evidence type="ECO:0000256" key="1">
    <source>
        <dbReference type="ARBA" id="ARBA00001961"/>
    </source>
</evidence>
<dbReference type="GO" id="GO:0051213">
    <property type="term" value="F:dioxygenase activity"/>
    <property type="evidence" value="ECO:0007669"/>
    <property type="project" value="UniProtKB-KW"/>
</dbReference>
<evidence type="ECO:0000259" key="6">
    <source>
        <dbReference type="PROSITE" id="PS51471"/>
    </source>
</evidence>
<reference evidence="7" key="1">
    <citation type="journal article" date="2021" name="Sci. Rep.">
        <title>Diploid genomic architecture of Nitzschia inconspicua, an elite biomass production diatom.</title>
        <authorList>
            <person name="Oliver A."/>
            <person name="Podell S."/>
            <person name="Pinowska A."/>
            <person name="Traller J.C."/>
            <person name="Smith S.R."/>
            <person name="McClure R."/>
            <person name="Beliaev A."/>
            <person name="Bohutskyi P."/>
            <person name="Hill E.A."/>
            <person name="Rabines A."/>
            <person name="Zheng H."/>
            <person name="Allen L.Z."/>
            <person name="Kuo A."/>
            <person name="Grigoriev I.V."/>
            <person name="Allen A.E."/>
            <person name="Hazlebeck D."/>
            <person name="Allen E.E."/>
        </authorList>
    </citation>
    <scope>NUCLEOTIDE SEQUENCE</scope>
    <source>
        <strain evidence="7">Hildebrandi</strain>
    </source>
</reference>
<dbReference type="SMART" id="SM00702">
    <property type="entry name" value="P4Hc"/>
    <property type="match status" value="1"/>
</dbReference>
<dbReference type="InterPro" id="IPR006620">
    <property type="entry name" value="Pro_4_hyd_alph"/>
</dbReference>
<keyword evidence="4" id="KW-0560">Oxidoreductase</keyword>
<proteinExistence type="predicted"/>
<dbReference type="OrthoDB" id="69177at2759"/>
<dbReference type="GO" id="GO:0031418">
    <property type="term" value="F:L-ascorbic acid binding"/>
    <property type="evidence" value="ECO:0007669"/>
    <property type="project" value="InterPro"/>
</dbReference>
<evidence type="ECO:0000256" key="3">
    <source>
        <dbReference type="ARBA" id="ARBA00022964"/>
    </source>
</evidence>
<feature type="domain" description="Fe2OG dioxygenase" evidence="6">
    <location>
        <begin position="196"/>
        <end position="289"/>
    </location>
</feature>
<keyword evidence="2" id="KW-0479">Metal-binding</keyword>
<evidence type="ECO:0000256" key="2">
    <source>
        <dbReference type="ARBA" id="ARBA00022723"/>
    </source>
</evidence>
<sequence>MRISRLWLACGILQPSFGFHSQFPHPLFERIQHEGSFPMANCQRRQQRTHSTTTLWVSELHVPAYAESKLPFILTEEDMEQLQQSNIHGGQLTLQRLQEQTYTANSDYESLIPYQDGFLLHKTKVPIFNAHECQQIIDEAEFIASQIEWTRNRHGNYPTTDLPLVELPQTLKFLKVALVQRIYPLLRSQFGMFLPDPNKLRLADGFVVKYDADQGQKELKPHRDGSVLSFNIALNPASEFEGGGTWFASLDAAVKIDQGEIVSHSSALLHGGHGITSGKRYILVGFVILEEYAPFSMRFYNQVRNL</sequence>
<dbReference type="GO" id="GO:0005506">
    <property type="term" value="F:iron ion binding"/>
    <property type="evidence" value="ECO:0007669"/>
    <property type="project" value="InterPro"/>
</dbReference>
<gene>
    <name evidence="7" type="ORF">IV203_006059</name>
</gene>
<evidence type="ECO:0000256" key="4">
    <source>
        <dbReference type="ARBA" id="ARBA00023002"/>
    </source>
</evidence>